<evidence type="ECO:0000313" key="2">
    <source>
        <dbReference type="Proteomes" id="UP000246058"/>
    </source>
</evidence>
<dbReference type="AlphaFoldDB" id="A0A2U8VQK4"/>
<name>A0A2U8VQK4_9HYPH</name>
<organism evidence="1 2">
    <name type="scientific">Methylobacterium radiodurans</name>
    <dbReference type="NCBI Taxonomy" id="2202828"/>
    <lineage>
        <taxon>Bacteria</taxon>
        <taxon>Pseudomonadati</taxon>
        <taxon>Pseudomonadota</taxon>
        <taxon>Alphaproteobacteria</taxon>
        <taxon>Hyphomicrobiales</taxon>
        <taxon>Methylobacteriaceae</taxon>
        <taxon>Methylobacterium</taxon>
    </lineage>
</organism>
<dbReference type="InterPro" id="IPR022243">
    <property type="entry name" value="DUF3768"/>
</dbReference>
<accession>A0A2U8VQK4</accession>
<evidence type="ECO:0000313" key="1">
    <source>
        <dbReference type="EMBL" id="AWN35963.1"/>
    </source>
</evidence>
<evidence type="ECO:0008006" key="3">
    <source>
        <dbReference type="Google" id="ProtNLM"/>
    </source>
</evidence>
<dbReference type="Pfam" id="PF12599">
    <property type="entry name" value="DUF3768"/>
    <property type="match status" value="1"/>
</dbReference>
<keyword evidence="2" id="KW-1185">Reference proteome</keyword>
<dbReference type="OrthoDB" id="1495368at2"/>
<dbReference type="EMBL" id="CP029551">
    <property type="protein sequence ID" value="AWN35963.1"/>
    <property type="molecule type" value="Genomic_DNA"/>
</dbReference>
<dbReference type="RefSeq" id="WP_109951075.1">
    <property type="nucleotide sequence ID" value="NZ_CP029551.1"/>
</dbReference>
<sequence length="114" mass="12247">MPGCATPTGPTRVRALNDALRRSFIGGRVMLTVGVAALPEVTRAAVLAAVRAFDAFDTDNDPHAEHDFGAVTVGGVRVFWKIDCYDRALTAASRDPANPTVTTRVLTIMLTEQY</sequence>
<dbReference type="Proteomes" id="UP000246058">
    <property type="component" value="Chromosome"/>
</dbReference>
<proteinExistence type="predicted"/>
<reference evidence="1 2" key="1">
    <citation type="submission" date="2018-05" db="EMBL/GenBank/DDBJ databases">
        <title>Complete Genome Sequence of Methylobacterium sp. 17Sr1-43.</title>
        <authorList>
            <person name="Srinivasan S."/>
        </authorList>
    </citation>
    <scope>NUCLEOTIDE SEQUENCE [LARGE SCALE GENOMIC DNA]</scope>
    <source>
        <strain evidence="1 2">17Sr1-43</strain>
    </source>
</reference>
<gene>
    <name evidence="1" type="ORF">DK427_09650</name>
</gene>
<protein>
    <recommendedName>
        <fullName evidence="3">DUF3768 domain-containing protein</fullName>
    </recommendedName>
</protein>
<dbReference type="KEGG" id="meti:DK427_09650"/>